<feature type="compositionally biased region" description="Acidic residues" evidence="1">
    <location>
        <begin position="1"/>
        <end position="17"/>
    </location>
</feature>
<organism evidence="2 3">
    <name type="scientific">Parthenolecanium corni</name>
    <dbReference type="NCBI Taxonomy" id="536013"/>
    <lineage>
        <taxon>Eukaryota</taxon>
        <taxon>Metazoa</taxon>
        <taxon>Ecdysozoa</taxon>
        <taxon>Arthropoda</taxon>
        <taxon>Hexapoda</taxon>
        <taxon>Insecta</taxon>
        <taxon>Pterygota</taxon>
        <taxon>Neoptera</taxon>
        <taxon>Paraneoptera</taxon>
        <taxon>Hemiptera</taxon>
        <taxon>Sternorrhyncha</taxon>
        <taxon>Coccoidea</taxon>
        <taxon>Coccidae</taxon>
        <taxon>Parthenolecanium</taxon>
    </lineage>
</organism>
<dbReference type="GO" id="GO:0005615">
    <property type="term" value="C:extracellular space"/>
    <property type="evidence" value="ECO:0007669"/>
    <property type="project" value="TreeGrafter"/>
</dbReference>
<dbReference type="AlphaFoldDB" id="A0AAN9TT10"/>
<dbReference type="PANTHER" id="PTHR11008">
    <property type="entry name" value="PROTEIN TAKEOUT-LIKE PROTEIN"/>
    <property type="match status" value="1"/>
</dbReference>
<dbReference type="InterPro" id="IPR038606">
    <property type="entry name" value="To_sf"/>
</dbReference>
<reference evidence="2 3" key="1">
    <citation type="submission" date="2024-03" db="EMBL/GenBank/DDBJ databases">
        <title>Adaptation during the transition from Ophiocordyceps entomopathogen to insect associate is accompanied by gene loss and intensified selection.</title>
        <authorList>
            <person name="Ward C.M."/>
            <person name="Onetto C.A."/>
            <person name="Borneman A.R."/>
        </authorList>
    </citation>
    <scope>NUCLEOTIDE SEQUENCE [LARGE SCALE GENOMIC DNA]</scope>
    <source>
        <strain evidence="2">AWRI1</strain>
        <tissue evidence="2">Single Adult Female</tissue>
    </source>
</reference>
<name>A0AAN9TT10_9HEMI</name>
<gene>
    <name evidence="2" type="ORF">V9T40_004600</name>
</gene>
<dbReference type="Gene3D" id="3.15.10.30">
    <property type="entry name" value="Haemolymph juvenile hormone binding protein"/>
    <property type="match status" value="1"/>
</dbReference>
<sequence length="335" mass="37561">MAAGLAEEDEEEEEEEEKGYGGGSKRKVKLARESSLLVRGAWCPGALVLGLAAQRPCGRTRTALFSRRRYRSLAADSKSKRLRGGGGGGGEGINVAFGASTFESPFDNTNNNTSRHDRFVLLVHAPAKNYQEVRRVKELNIPALDPFFIDEYLFHYDAGDVSGKCLFKNFYMRGVADMKILDVRSDVSDPDYFEMEMDVNFPKIVSTANYKAEGLIGNFPLQGKGIGNMTAVNISGTFHLIGHSVLIDGEKHIKITDLRLKEHEVGDAKFYATNLINGNPELSQMALTFINQFWRLLHQLMLPNIQEGFEKVFRPFVNQLFLQIPYDQLFPPSRK</sequence>
<dbReference type="SMART" id="SM00700">
    <property type="entry name" value="JHBP"/>
    <property type="match status" value="1"/>
</dbReference>
<dbReference type="EMBL" id="JBBCAQ010000004">
    <property type="protein sequence ID" value="KAK7604327.1"/>
    <property type="molecule type" value="Genomic_DNA"/>
</dbReference>
<protein>
    <submittedName>
        <fullName evidence="2">Uncharacterized protein</fullName>
    </submittedName>
</protein>
<dbReference type="Pfam" id="PF06585">
    <property type="entry name" value="JHBP"/>
    <property type="match status" value="1"/>
</dbReference>
<feature type="region of interest" description="Disordered" evidence="1">
    <location>
        <begin position="1"/>
        <end position="25"/>
    </location>
</feature>
<evidence type="ECO:0000313" key="3">
    <source>
        <dbReference type="Proteomes" id="UP001367676"/>
    </source>
</evidence>
<proteinExistence type="predicted"/>
<evidence type="ECO:0000256" key="1">
    <source>
        <dbReference type="SAM" id="MobiDB-lite"/>
    </source>
</evidence>
<keyword evidence="3" id="KW-1185">Reference proteome</keyword>
<dbReference type="Proteomes" id="UP001367676">
    <property type="component" value="Unassembled WGS sequence"/>
</dbReference>
<comment type="caution">
    <text evidence="2">The sequence shown here is derived from an EMBL/GenBank/DDBJ whole genome shotgun (WGS) entry which is preliminary data.</text>
</comment>
<dbReference type="InterPro" id="IPR010562">
    <property type="entry name" value="Haemolymph_juvenile_hormone-bd"/>
</dbReference>
<evidence type="ECO:0000313" key="2">
    <source>
        <dbReference type="EMBL" id="KAK7604327.1"/>
    </source>
</evidence>
<accession>A0AAN9TT10</accession>
<dbReference type="PANTHER" id="PTHR11008:SF18">
    <property type="entry name" value="BCDNA.GH05536-RELATED"/>
    <property type="match status" value="1"/>
</dbReference>